<gene>
    <name evidence="2" type="ORF">PCAR00345_LOCUS32042</name>
</gene>
<dbReference type="AlphaFoldDB" id="A0A7S4BWY9"/>
<reference evidence="2" key="1">
    <citation type="submission" date="2021-01" db="EMBL/GenBank/DDBJ databases">
        <authorList>
            <person name="Corre E."/>
            <person name="Pelletier E."/>
            <person name="Niang G."/>
            <person name="Scheremetjew M."/>
            <person name="Finn R."/>
            <person name="Kale V."/>
            <person name="Holt S."/>
            <person name="Cochrane G."/>
            <person name="Meng A."/>
            <person name="Brown T."/>
            <person name="Cohen L."/>
        </authorList>
    </citation>
    <scope>NUCLEOTIDE SEQUENCE</scope>
    <source>
        <strain evidence="2">CCMP645</strain>
    </source>
</reference>
<dbReference type="EMBL" id="HBIZ01050110">
    <property type="protein sequence ID" value="CAE0779403.1"/>
    <property type="molecule type" value="Transcribed_RNA"/>
</dbReference>
<sequence>MAAVTKTSSLDRALKAPVPHHLPKHMWQLEPTAKRNSMVAFMEQYLPQENGGTATPPQAGVRSMTASGRLPPSLLTRRPSIDKAATDVDELAKTKACLVHLAGDFEKLDLPEAEAKDGIRGKFAITDDGSMFVLNKIPVVQCSATEALDLLWDCREATVLKIWKLMVSGCKTIAEVTPRQKILHIKFTKPTMGLAGNTSARDTAVIANRYPTAIVMGSIKTSVIPEEEKYIRGDTRVLGFTVTALTDTTCSITLATEFALRGGFDGQLMKLAMRCTGVDKIAAKKVALDNNKCLKRLRTALETRHSKLDGQQHEAKDE</sequence>
<dbReference type="InterPro" id="IPR023393">
    <property type="entry name" value="START-like_dom_sf"/>
</dbReference>
<accession>A0A7S4BWY9</accession>
<feature type="region of interest" description="Disordered" evidence="1">
    <location>
        <begin position="49"/>
        <end position="73"/>
    </location>
</feature>
<protein>
    <recommendedName>
        <fullName evidence="3">START domain-containing protein</fullName>
    </recommendedName>
</protein>
<evidence type="ECO:0008006" key="3">
    <source>
        <dbReference type="Google" id="ProtNLM"/>
    </source>
</evidence>
<organism evidence="2">
    <name type="scientific">Chrysotila carterae</name>
    <name type="common">Marine alga</name>
    <name type="synonym">Syracosphaera carterae</name>
    <dbReference type="NCBI Taxonomy" id="13221"/>
    <lineage>
        <taxon>Eukaryota</taxon>
        <taxon>Haptista</taxon>
        <taxon>Haptophyta</taxon>
        <taxon>Prymnesiophyceae</taxon>
        <taxon>Isochrysidales</taxon>
        <taxon>Isochrysidaceae</taxon>
        <taxon>Chrysotila</taxon>
    </lineage>
</organism>
<proteinExistence type="predicted"/>
<evidence type="ECO:0000256" key="1">
    <source>
        <dbReference type="SAM" id="MobiDB-lite"/>
    </source>
</evidence>
<dbReference type="Gene3D" id="3.30.530.20">
    <property type="match status" value="1"/>
</dbReference>
<evidence type="ECO:0000313" key="2">
    <source>
        <dbReference type="EMBL" id="CAE0779403.1"/>
    </source>
</evidence>
<name>A0A7S4BWY9_CHRCT</name>
<dbReference type="SUPFAM" id="SSF55961">
    <property type="entry name" value="Bet v1-like"/>
    <property type="match status" value="1"/>
</dbReference>